<comment type="caution">
    <text evidence="6">The sequence shown here is derived from an EMBL/GenBank/DDBJ whole genome shotgun (WGS) entry which is preliminary data.</text>
</comment>
<reference evidence="6" key="1">
    <citation type="journal article" date="2014" name="Front. Microbiol.">
        <title>High frequency of phylogenetically diverse reductive dehalogenase-homologous genes in deep subseafloor sedimentary metagenomes.</title>
        <authorList>
            <person name="Kawai M."/>
            <person name="Futagami T."/>
            <person name="Toyoda A."/>
            <person name="Takaki Y."/>
            <person name="Nishi S."/>
            <person name="Hori S."/>
            <person name="Arai W."/>
            <person name="Tsubouchi T."/>
            <person name="Morono Y."/>
            <person name="Uchiyama I."/>
            <person name="Ito T."/>
            <person name="Fujiyama A."/>
            <person name="Inagaki F."/>
            <person name="Takami H."/>
        </authorList>
    </citation>
    <scope>NUCLEOTIDE SEQUENCE</scope>
    <source>
        <strain evidence="6">Expedition CK06-06</strain>
    </source>
</reference>
<dbReference type="GO" id="GO:0009254">
    <property type="term" value="P:peptidoglycan turnover"/>
    <property type="evidence" value="ECO:0007669"/>
    <property type="project" value="TreeGrafter"/>
</dbReference>
<dbReference type="SUPFAM" id="SSF55846">
    <property type="entry name" value="N-acetylmuramoyl-L-alanine amidase-like"/>
    <property type="match status" value="1"/>
</dbReference>
<dbReference type="GO" id="GO:0008745">
    <property type="term" value="F:N-acetylmuramoyl-L-alanine amidase activity"/>
    <property type="evidence" value="ECO:0007669"/>
    <property type="project" value="UniProtKB-EC"/>
</dbReference>
<evidence type="ECO:0000256" key="1">
    <source>
        <dbReference type="ARBA" id="ARBA00001561"/>
    </source>
</evidence>
<dbReference type="InterPro" id="IPR036505">
    <property type="entry name" value="Amidase/PGRP_sf"/>
</dbReference>
<dbReference type="PANTHER" id="PTHR30417:SF1">
    <property type="entry name" value="N-ACETYLMURAMOYL-L-ALANINE AMIDASE AMID"/>
    <property type="match status" value="1"/>
</dbReference>
<dbReference type="CDD" id="cd06583">
    <property type="entry name" value="PGRP"/>
    <property type="match status" value="1"/>
</dbReference>
<dbReference type="GO" id="GO:0009253">
    <property type="term" value="P:peptidoglycan catabolic process"/>
    <property type="evidence" value="ECO:0007669"/>
    <property type="project" value="InterPro"/>
</dbReference>
<accession>X0VBF8</accession>
<dbReference type="GO" id="GO:0071555">
    <property type="term" value="P:cell wall organization"/>
    <property type="evidence" value="ECO:0007669"/>
    <property type="project" value="UniProtKB-KW"/>
</dbReference>
<evidence type="ECO:0000313" key="6">
    <source>
        <dbReference type="EMBL" id="GAF97935.1"/>
    </source>
</evidence>
<evidence type="ECO:0000256" key="4">
    <source>
        <dbReference type="ARBA" id="ARBA00023316"/>
    </source>
</evidence>
<dbReference type="Gene3D" id="3.40.80.10">
    <property type="entry name" value="Peptidoglycan recognition protein-like"/>
    <property type="match status" value="1"/>
</dbReference>
<protein>
    <recommendedName>
        <fullName evidence="2">N-acetylmuramoyl-L-alanine amidase</fullName>
        <ecNumber evidence="2">3.5.1.28</ecNumber>
    </recommendedName>
</protein>
<dbReference type="PANTHER" id="PTHR30417">
    <property type="entry name" value="N-ACETYLMURAMOYL-L-ALANINE AMIDASE AMID"/>
    <property type="match status" value="1"/>
</dbReference>
<dbReference type="EMBL" id="BARS01016121">
    <property type="protein sequence ID" value="GAF97935.1"/>
    <property type="molecule type" value="Genomic_DNA"/>
</dbReference>
<evidence type="ECO:0000259" key="5">
    <source>
        <dbReference type="Pfam" id="PF01510"/>
    </source>
</evidence>
<dbReference type="InterPro" id="IPR002502">
    <property type="entry name" value="Amidase_domain"/>
</dbReference>
<proteinExistence type="predicted"/>
<feature type="domain" description="N-acetylmuramoyl-L-alanine amidase" evidence="5">
    <location>
        <begin position="47"/>
        <end position="153"/>
    </location>
</feature>
<name>X0VBF8_9ZZZZ</name>
<dbReference type="AlphaFoldDB" id="X0VBF8"/>
<evidence type="ECO:0000256" key="2">
    <source>
        <dbReference type="ARBA" id="ARBA00011901"/>
    </source>
</evidence>
<evidence type="ECO:0000256" key="3">
    <source>
        <dbReference type="ARBA" id="ARBA00022801"/>
    </source>
</evidence>
<gene>
    <name evidence="6" type="ORF">S01H1_26585</name>
</gene>
<keyword evidence="4" id="KW-0961">Cell wall biogenesis/degradation</keyword>
<dbReference type="EC" id="3.5.1.28" evidence="2"/>
<dbReference type="InterPro" id="IPR051206">
    <property type="entry name" value="NAMLAA_amidase_2"/>
</dbReference>
<organism evidence="6">
    <name type="scientific">marine sediment metagenome</name>
    <dbReference type="NCBI Taxonomy" id="412755"/>
    <lineage>
        <taxon>unclassified sequences</taxon>
        <taxon>metagenomes</taxon>
        <taxon>ecological metagenomes</taxon>
    </lineage>
</organism>
<comment type="catalytic activity">
    <reaction evidence="1">
        <text>Hydrolyzes the link between N-acetylmuramoyl residues and L-amino acid residues in certain cell-wall glycopeptides.</text>
        <dbReference type="EC" id="3.5.1.28"/>
    </reaction>
</comment>
<dbReference type="Pfam" id="PF01510">
    <property type="entry name" value="Amidase_2"/>
    <property type="match status" value="1"/>
</dbReference>
<keyword evidence="3" id="KW-0378">Hydrolase</keyword>
<sequence length="225" mass="25512">MRYPDAKWIGTPNHFGYPAGTHGQLQPLAICDHIMCGTLRGCDAWFNGGGLSAHFGIGKNGDVHQYVELEDIAWANGSVANPDPALAYIYENYNPNVVTWSIEHEGWPHDYWTEAMYQADLKLKRWLLGRWPGLAIVGHYQFDSVNRNNCPGPNWPIERLIADLKEEDVATIERRVELLEEAARARAFHERWLAAIGTNVEAARWESYIDTIQAWRLKGNGWAAP</sequence>